<dbReference type="PROSITE" id="PS50835">
    <property type="entry name" value="IG_LIKE"/>
    <property type="match status" value="11"/>
</dbReference>
<dbReference type="PANTHER" id="PTHR11481:SF64">
    <property type="entry name" value="FC RECEPTOR-LIKE PROTEIN 4"/>
    <property type="match status" value="1"/>
</dbReference>
<dbReference type="SMART" id="SM00409">
    <property type="entry name" value="IG"/>
    <property type="match status" value="12"/>
</dbReference>
<evidence type="ECO:0000256" key="4">
    <source>
        <dbReference type="SAM" id="Phobius"/>
    </source>
</evidence>
<proteinExistence type="predicted"/>
<feature type="non-terminal residue" evidence="6">
    <location>
        <position position="1129"/>
    </location>
</feature>
<protein>
    <submittedName>
        <fullName evidence="6">Sialoadhesin-like</fullName>
    </submittedName>
</protein>
<dbReference type="GO" id="GO:0009897">
    <property type="term" value="C:external side of plasma membrane"/>
    <property type="evidence" value="ECO:0007669"/>
    <property type="project" value="TreeGrafter"/>
</dbReference>
<keyword evidence="1" id="KW-0732">Signal</keyword>
<dbReference type="Proteomes" id="UP001205998">
    <property type="component" value="Unassembled WGS sequence"/>
</dbReference>
<dbReference type="PANTHER" id="PTHR11481">
    <property type="entry name" value="IMMUNOGLOBULIN FC RECEPTOR"/>
    <property type="match status" value="1"/>
</dbReference>
<dbReference type="SUPFAM" id="SSF48726">
    <property type="entry name" value="Immunoglobulin"/>
    <property type="match status" value="12"/>
</dbReference>
<evidence type="ECO:0000259" key="5">
    <source>
        <dbReference type="PROSITE" id="PS50835"/>
    </source>
</evidence>
<comment type="caution">
    <text evidence="6">The sequence shown here is derived from an EMBL/GenBank/DDBJ whole genome shotgun (WGS) entry which is preliminary data.</text>
</comment>
<dbReference type="GO" id="GO:0006955">
    <property type="term" value="P:immune response"/>
    <property type="evidence" value="ECO:0007669"/>
    <property type="project" value="TreeGrafter"/>
</dbReference>
<keyword evidence="2" id="KW-1015">Disulfide bond</keyword>
<keyword evidence="7" id="KW-1185">Reference proteome</keyword>
<keyword evidence="4" id="KW-0812">Transmembrane</keyword>
<evidence type="ECO:0000256" key="1">
    <source>
        <dbReference type="ARBA" id="ARBA00022729"/>
    </source>
</evidence>
<dbReference type="Gene3D" id="2.60.40.10">
    <property type="entry name" value="Immunoglobulins"/>
    <property type="match status" value="12"/>
</dbReference>
<feature type="domain" description="Ig-like" evidence="5">
    <location>
        <begin position="461"/>
        <end position="546"/>
    </location>
</feature>
<dbReference type="InterPro" id="IPR003599">
    <property type="entry name" value="Ig_sub"/>
</dbReference>
<dbReference type="InterPro" id="IPR013783">
    <property type="entry name" value="Ig-like_fold"/>
</dbReference>
<dbReference type="AlphaFoldDB" id="A0AAD5FT01"/>
<feature type="domain" description="Ig-like" evidence="5">
    <location>
        <begin position="747"/>
        <end position="832"/>
    </location>
</feature>
<keyword evidence="4" id="KW-0472">Membrane</keyword>
<gene>
    <name evidence="6" type="ORF">C0J50_13226</name>
</gene>
<name>A0AAD5FT01_SILAS</name>
<feature type="domain" description="Ig-like" evidence="5">
    <location>
        <begin position="185"/>
        <end position="270"/>
    </location>
</feature>
<evidence type="ECO:0000256" key="2">
    <source>
        <dbReference type="ARBA" id="ARBA00023157"/>
    </source>
</evidence>
<evidence type="ECO:0000256" key="3">
    <source>
        <dbReference type="SAM" id="MobiDB-lite"/>
    </source>
</evidence>
<dbReference type="FunFam" id="2.60.40.10:FF:001607">
    <property type="entry name" value="Leukocyte immune-type receptor TS32.15 L2.5a"/>
    <property type="match status" value="2"/>
</dbReference>
<keyword evidence="4" id="KW-1133">Transmembrane helix</keyword>
<dbReference type="GO" id="GO:0004888">
    <property type="term" value="F:transmembrane signaling receptor activity"/>
    <property type="evidence" value="ECO:0007669"/>
    <property type="project" value="TreeGrafter"/>
</dbReference>
<dbReference type="InterPro" id="IPR007110">
    <property type="entry name" value="Ig-like_dom"/>
</dbReference>
<feature type="domain" description="Ig-like" evidence="5">
    <location>
        <begin position="90"/>
        <end position="180"/>
    </location>
</feature>
<dbReference type="InterPro" id="IPR036179">
    <property type="entry name" value="Ig-like_dom_sf"/>
</dbReference>
<evidence type="ECO:0000313" key="7">
    <source>
        <dbReference type="Proteomes" id="UP001205998"/>
    </source>
</evidence>
<reference evidence="6" key="1">
    <citation type="submission" date="2018-07" db="EMBL/GenBank/DDBJ databases">
        <title>Comparative genomics of catfishes provides insights into carnivory and benthic adaptation.</title>
        <authorList>
            <person name="Zhang Y."/>
            <person name="Wang D."/>
            <person name="Peng Z."/>
            <person name="Zheng S."/>
            <person name="Shao F."/>
            <person name="Tao W."/>
        </authorList>
    </citation>
    <scope>NUCLEOTIDE SEQUENCE</scope>
    <source>
        <strain evidence="6">Chongqing</strain>
    </source>
</reference>
<dbReference type="InterPro" id="IPR003598">
    <property type="entry name" value="Ig_sub2"/>
</dbReference>
<feature type="non-terminal residue" evidence="6">
    <location>
        <position position="1"/>
    </location>
</feature>
<feature type="domain" description="Ig-like" evidence="5">
    <location>
        <begin position="663"/>
        <end position="742"/>
    </location>
</feature>
<feature type="domain" description="Ig-like" evidence="5">
    <location>
        <begin position="551"/>
        <end position="654"/>
    </location>
</feature>
<organism evidence="6 7">
    <name type="scientific">Silurus asotus</name>
    <name type="common">Amur catfish</name>
    <name type="synonym">Parasilurus asotus</name>
    <dbReference type="NCBI Taxonomy" id="30991"/>
    <lineage>
        <taxon>Eukaryota</taxon>
        <taxon>Metazoa</taxon>
        <taxon>Chordata</taxon>
        <taxon>Craniata</taxon>
        <taxon>Vertebrata</taxon>
        <taxon>Euteleostomi</taxon>
        <taxon>Actinopterygii</taxon>
        <taxon>Neopterygii</taxon>
        <taxon>Teleostei</taxon>
        <taxon>Ostariophysi</taxon>
        <taxon>Siluriformes</taxon>
        <taxon>Siluridae</taxon>
        <taxon>Silurus</taxon>
    </lineage>
</organism>
<dbReference type="SMART" id="SM00408">
    <property type="entry name" value="IGc2"/>
    <property type="match status" value="7"/>
</dbReference>
<dbReference type="Pfam" id="PF13895">
    <property type="entry name" value="Ig_2"/>
    <property type="match status" value="6"/>
</dbReference>
<dbReference type="InterPro" id="IPR050488">
    <property type="entry name" value="Ig_Fc_receptor"/>
</dbReference>
<sequence>KPVVKIHPAVNVFIGETVTLTCDIQTEGSWKYHWNRSNEEFSNAGEKMNYTITDVKDSNKGPYSCKGTQSSDPKYTQSSDAVTLSVAESPKPVLSFEPDKQMFRGEKVMLRCDLQTEENIKWTYDWFRNDYSFHPYQTTQDSSSSLDTNYYPHYNSGKYSCRGRRSDSHISNISDPVTLTVSESPKPVVIIKPDTQGFRGETVIFRCEIQRGRDTEWRYDWYEDDNTLDPKHTTQEFSISSVPDSSRGKYTCRGRRHSDHQISKTSDSVTLTVSESPKPVVKIQPDTHVFMNERVTFRCEFQGGGDSVWIYDWYRDDKIFYPDHPHHPYPTTQEFSISYITHSYKGKYTCSGRRHSDNQISKTSDSVTLTVSVKPTLTVSVKPQSSIYTGDTVTLNCNLQSTGWRFSWYKGYWSSPEPQNTNPLSVRISNVGPTTYYCKALRGNYESEFSAAATVTVKARPKPVVKIHPAVNVFIGETVTLTCDIQTGGSWKYHWYRSNEEIRAAAGEKTYTITDVKDSNKGAYRCEGTQSSDPKYTQSSDAVTLSVAESPKPVVKIQPDTHVFMYERVTFRCEFQGEGDSLWIYDWYRDDKTFYTYHTYNSYYPYYTYHPHHPYFTTQEFSISPITDSSRGEYTCRGRRRSDNQISQTSDSVTLTVSEKPTPTVSVTPQSSIYTGDTVTLNCNLQSTGWSFSWYKGYWKSPEPQNTNPLSVIISHEGQTTYYCKALRGDYESEFSAAATVTVKERPKPVVKIHPAVNVFIGETVTLTCDIQTGGSWKYHWNRSNEEIRAAAGEKTYTITDVKDSNKGPYSCKGTQSSDPKYTQSSDAVTLTVAEKPEPELTSDLKGAALTGNSVVLYCTLKLQSAGWKFYWSKDTQRRETETKTGHFFFSSVSVSDGGQYWCRAGRGNPVYYTQYSDALWVNVTGESPRVSLIINPSRSQHFIADSLSLSCEDQRNSTGWIVRRYTHNETMFSCSVSTCNISSLSPSHTGVYWCQSESGERSKSVNITVHNGDVILDSPVHPVTEGNPLTLHCLYRNTKISTGIAFYRNYSVLQDQTTGVMTISSVSKSDEGFYYCKHPERGESVKNWISVSVSPSGSSGAILGLCLALVFVIIIIALILLLRYRKKK</sequence>
<feature type="domain" description="Ig-like" evidence="5">
    <location>
        <begin position="277"/>
        <end position="368"/>
    </location>
</feature>
<feature type="compositionally biased region" description="Polar residues" evidence="3">
    <location>
        <begin position="644"/>
        <end position="663"/>
    </location>
</feature>
<dbReference type="EMBL" id="MU551524">
    <property type="protein sequence ID" value="KAI5627178.1"/>
    <property type="molecule type" value="Genomic_DNA"/>
</dbReference>
<dbReference type="Pfam" id="PF13927">
    <property type="entry name" value="Ig_3"/>
    <property type="match status" value="1"/>
</dbReference>
<feature type="region of interest" description="Disordered" evidence="3">
    <location>
        <begin position="632"/>
        <end position="663"/>
    </location>
</feature>
<accession>A0AAD5FT01</accession>
<dbReference type="GO" id="GO:0007166">
    <property type="term" value="P:cell surface receptor signaling pathway"/>
    <property type="evidence" value="ECO:0007669"/>
    <property type="project" value="TreeGrafter"/>
</dbReference>
<feature type="transmembrane region" description="Helical" evidence="4">
    <location>
        <begin position="1102"/>
        <end position="1123"/>
    </location>
</feature>
<feature type="domain" description="Ig-like" evidence="5">
    <location>
        <begin position="839"/>
        <end position="905"/>
    </location>
</feature>
<feature type="domain" description="Ig-like" evidence="5">
    <location>
        <begin position="2"/>
        <end position="85"/>
    </location>
</feature>
<evidence type="ECO:0000313" key="6">
    <source>
        <dbReference type="EMBL" id="KAI5627178.1"/>
    </source>
</evidence>
<feature type="domain" description="Ig-like" evidence="5">
    <location>
        <begin position="375"/>
        <end position="456"/>
    </location>
</feature>
<feature type="domain" description="Ig-like" evidence="5">
    <location>
        <begin position="929"/>
        <end position="1093"/>
    </location>
</feature>